<dbReference type="EMBL" id="LUCM01005474">
    <property type="protein sequence ID" value="KAA0192774.1"/>
    <property type="molecule type" value="Genomic_DNA"/>
</dbReference>
<feature type="region of interest" description="Disordered" evidence="1">
    <location>
        <begin position="52"/>
        <end position="73"/>
    </location>
</feature>
<reference evidence="3" key="1">
    <citation type="submission" date="2019-05" db="EMBL/GenBank/DDBJ databases">
        <title>Annotation for the trematode Fasciolopsis buski.</title>
        <authorList>
            <person name="Choi Y.-J."/>
        </authorList>
    </citation>
    <scope>NUCLEOTIDE SEQUENCE</scope>
    <source>
        <strain evidence="3">HT</strain>
        <tissue evidence="3">Whole worm</tissue>
    </source>
</reference>
<dbReference type="PANTHER" id="PTHR10316:SF40">
    <property type="entry name" value="LD27118P"/>
    <property type="match status" value="1"/>
</dbReference>
<dbReference type="GO" id="GO:0005737">
    <property type="term" value="C:cytoplasm"/>
    <property type="evidence" value="ECO:0007669"/>
    <property type="project" value="TreeGrafter"/>
</dbReference>
<keyword evidence="4" id="KW-1185">Reference proteome</keyword>
<feature type="region of interest" description="Disordered" evidence="1">
    <location>
        <begin position="255"/>
        <end position="275"/>
    </location>
</feature>
<protein>
    <recommendedName>
        <fullName evidence="2">PDZ domain-containing protein</fullName>
    </recommendedName>
</protein>
<dbReference type="PANTHER" id="PTHR10316">
    <property type="entry name" value="MEMBRANE ASSOCIATED GUANYLATE KINASE-RELATED"/>
    <property type="match status" value="1"/>
</dbReference>
<feature type="region of interest" description="Disordered" evidence="1">
    <location>
        <begin position="1"/>
        <end position="39"/>
    </location>
</feature>
<proteinExistence type="predicted"/>
<dbReference type="PROSITE" id="PS50106">
    <property type="entry name" value="PDZ"/>
    <property type="match status" value="1"/>
</dbReference>
<dbReference type="OrthoDB" id="6022711at2759"/>
<comment type="caution">
    <text evidence="3">The sequence shown here is derived from an EMBL/GenBank/DDBJ whole genome shotgun (WGS) entry which is preliminary data.</text>
</comment>
<feature type="domain" description="PDZ" evidence="2">
    <location>
        <begin position="109"/>
        <end position="210"/>
    </location>
</feature>
<sequence length="418" mass="46028">MQNSQLICSSQPSILPSNKSATTPVTINSNNSCSTTPQSVGKHTFFQRLRWRRGSRGTRSASNSADGSPPLTVGEQSACMSNCAAPLQTTMSRVPDVETISTTGVKLVDTEITKGRNGFGLTLAEVVTFIPSKLLGLRFPSGTSPNTMGFYQRLLQIRAVTSSSLPGSPHDRDNGHPGSVNRSVRPGDMLLAVEGFRLAGCTPEYAVRLLAGVPVGGAVHVTLLRGLALAPMQVLQNVETFHANERVEKCTVQKTGQKCDQPEENKRKTGSPLIQSLTVEKPPEEKQPFKNETVREEKETFEVELRKQSGGFGFTVVKTNDHFVIQTVSPEIDYVDRIDPTDRNIFPDDELIEMGQLKLESLTQPQVMRLIESYPVGKSLRFLIGRSKSKLHKISFLYNYSFSIQILLKLRSIIVQPL</sequence>
<evidence type="ECO:0000256" key="1">
    <source>
        <dbReference type="SAM" id="MobiDB-lite"/>
    </source>
</evidence>
<name>A0A8E0RW98_9TREM</name>
<dbReference type="Gene3D" id="2.30.42.10">
    <property type="match status" value="2"/>
</dbReference>
<dbReference type="Proteomes" id="UP000728185">
    <property type="component" value="Unassembled WGS sequence"/>
</dbReference>
<feature type="region of interest" description="Disordered" evidence="1">
    <location>
        <begin position="163"/>
        <end position="184"/>
    </location>
</feature>
<evidence type="ECO:0000313" key="3">
    <source>
        <dbReference type="EMBL" id="KAA0192774.1"/>
    </source>
</evidence>
<organism evidence="3 4">
    <name type="scientific">Fasciolopsis buskii</name>
    <dbReference type="NCBI Taxonomy" id="27845"/>
    <lineage>
        <taxon>Eukaryota</taxon>
        <taxon>Metazoa</taxon>
        <taxon>Spiralia</taxon>
        <taxon>Lophotrochozoa</taxon>
        <taxon>Platyhelminthes</taxon>
        <taxon>Trematoda</taxon>
        <taxon>Digenea</taxon>
        <taxon>Plagiorchiida</taxon>
        <taxon>Echinostomata</taxon>
        <taxon>Echinostomatoidea</taxon>
        <taxon>Fasciolidae</taxon>
        <taxon>Fasciolopsis</taxon>
    </lineage>
</organism>
<accession>A0A8E0RW98</accession>
<dbReference type="InterPro" id="IPR001478">
    <property type="entry name" value="PDZ"/>
</dbReference>
<dbReference type="GO" id="GO:0007165">
    <property type="term" value="P:signal transduction"/>
    <property type="evidence" value="ECO:0007669"/>
    <property type="project" value="TreeGrafter"/>
</dbReference>
<gene>
    <name evidence="3" type="ORF">FBUS_05832</name>
</gene>
<dbReference type="SMART" id="SM00228">
    <property type="entry name" value="PDZ"/>
    <property type="match status" value="2"/>
</dbReference>
<dbReference type="InterPro" id="IPR036034">
    <property type="entry name" value="PDZ_sf"/>
</dbReference>
<evidence type="ECO:0000313" key="4">
    <source>
        <dbReference type="Proteomes" id="UP000728185"/>
    </source>
</evidence>
<dbReference type="SUPFAM" id="SSF50156">
    <property type="entry name" value="PDZ domain-like"/>
    <property type="match status" value="2"/>
</dbReference>
<evidence type="ECO:0000259" key="2">
    <source>
        <dbReference type="PROSITE" id="PS50106"/>
    </source>
</evidence>
<dbReference type="AlphaFoldDB" id="A0A8E0RW98"/>